<keyword evidence="2" id="KW-1185">Reference proteome</keyword>
<name>Q4A2J9_EHV8U</name>
<reference evidence="1 2" key="1">
    <citation type="journal article" date="2005" name="Science">
        <title>Complete genome sequence and lytic phase transcription profile of a Coccolithovirus.</title>
        <authorList>
            <person name="Wilson W.H."/>
            <person name="Schroeder D.C."/>
            <person name="Allen M.J."/>
            <person name="Holden M.T.G."/>
            <person name="Parkhill J."/>
            <person name="Barrell B.G."/>
            <person name="Churcher C."/>
            <person name="Hamlin N."/>
            <person name="Mungall K."/>
            <person name="Norbertczak H."/>
            <person name="Quail M.A."/>
            <person name="Price C."/>
            <person name="Rabbinowitsch E."/>
            <person name="Walker D."/>
            <person name="Craigon M."/>
            <person name="Roy D."/>
            <person name="Ghazal P."/>
        </authorList>
    </citation>
    <scope>NUCLEOTIDE SEQUENCE [LARGE SCALE GENOMIC DNA]</scope>
    <source>
        <strain evidence="2">Isolate United Kingdom/English Channel/1999</strain>
    </source>
</reference>
<gene>
    <name evidence="1" type="ORF">EhV281</name>
</gene>
<evidence type="ECO:0000313" key="1">
    <source>
        <dbReference type="EMBL" id="CAI65707.1"/>
    </source>
</evidence>
<dbReference type="GeneID" id="3654900"/>
<evidence type="ECO:0000313" key="2">
    <source>
        <dbReference type="Proteomes" id="UP000000863"/>
    </source>
</evidence>
<organism evidence="1 2">
    <name type="scientific">Emiliania huxleyi virus 86 (isolate United Kingdom/English Channel/1999)</name>
    <name type="common">EhV-86</name>
    <dbReference type="NCBI Taxonomy" id="654925"/>
    <lineage>
        <taxon>Viruses</taxon>
        <taxon>Varidnaviria</taxon>
        <taxon>Bamfordvirae</taxon>
        <taxon>Nucleocytoviricota</taxon>
        <taxon>Megaviricetes</taxon>
        <taxon>Algavirales</taxon>
        <taxon>Phycodnaviridae</taxon>
        <taxon>Coccolithovirus</taxon>
        <taxon>Coccolithovirus huxleyi</taxon>
        <taxon>Emiliania huxleyi virus 86</taxon>
    </lineage>
</organism>
<dbReference type="RefSeq" id="YP_294038.1">
    <property type="nucleotide sequence ID" value="NC_007346.1"/>
</dbReference>
<dbReference type="KEGG" id="vg:3654900"/>
<sequence>MAHQRVRDEFSPELATLYNRRREINVEIEALEKNAAKVYYESMQREVDNMMHGIANTELNKELDFYYNSYNNSPDATFELMKRGMQQHMLAYEIFDKIPYEKWDKYFEAIYEQCDLLLDSSIEQDEFDGNRWDIIDEANE</sequence>
<dbReference type="EMBL" id="AJ890364">
    <property type="protein sequence ID" value="CAI65707.1"/>
    <property type="molecule type" value="Genomic_DNA"/>
</dbReference>
<proteinExistence type="predicted"/>
<protein>
    <submittedName>
        <fullName evidence="1">Uncharacterized protein</fullName>
    </submittedName>
</protein>
<organismHost>
    <name type="scientific">Emiliania huxleyi</name>
    <name type="common">Coccolithophore</name>
    <name type="synonym">Pontosphaera huxleyi</name>
    <dbReference type="NCBI Taxonomy" id="2903"/>
</organismHost>
<dbReference type="Proteomes" id="UP000000863">
    <property type="component" value="Segment"/>
</dbReference>
<accession>Q4A2J9</accession>